<keyword evidence="2" id="KW-1185">Reference proteome</keyword>
<dbReference type="AlphaFoldDB" id="A0AA39J9U3"/>
<reference evidence="1" key="1">
    <citation type="submission" date="2023-06" db="EMBL/GenBank/DDBJ databases">
        <authorList>
            <consortium name="Lawrence Berkeley National Laboratory"/>
            <person name="Ahrendt S."/>
            <person name="Sahu N."/>
            <person name="Indic B."/>
            <person name="Wong-Bajracharya J."/>
            <person name="Merenyi Z."/>
            <person name="Ke H.-M."/>
            <person name="Monk M."/>
            <person name="Kocsube S."/>
            <person name="Drula E."/>
            <person name="Lipzen A."/>
            <person name="Balint B."/>
            <person name="Henrissat B."/>
            <person name="Andreopoulos B."/>
            <person name="Martin F.M."/>
            <person name="Harder C.B."/>
            <person name="Rigling D."/>
            <person name="Ford K.L."/>
            <person name="Foster G.D."/>
            <person name="Pangilinan J."/>
            <person name="Papanicolaou A."/>
            <person name="Barry K."/>
            <person name="LaButti K."/>
            <person name="Viragh M."/>
            <person name="Koriabine M."/>
            <person name="Yan M."/>
            <person name="Riley R."/>
            <person name="Champramary S."/>
            <person name="Plett K.L."/>
            <person name="Tsai I.J."/>
            <person name="Slot J."/>
            <person name="Sipos G."/>
            <person name="Plett J."/>
            <person name="Nagy L.G."/>
            <person name="Grigoriev I.V."/>
        </authorList>
    </citation>
    <scope>NUCLEOTIDE SEQUENCE</scope>
    <source>
        <strain evidence="1">CCBAS 213</strain>
    </source>
</reference>
<evidence type="ECO:0000313" key="1">
    <source>
        <dbReference type="EMBL" id="KAK0438683.1"/>
    </source>
</evidence>
<protein>
    <submittedName>
        <fullName evidence="1">Uncharacterized protein</fullName>
    </submittedName>
</protein>
<dbReference type="Proteomes" id="UP001175211">
    <property type="component" value="Unassembled WGS sequence"/>
</dbReference>
<gene>
    <name evidence="1" type="ORF">EV420DRAFT_1279936</name>
</gene>
<dbReference type="RefSeq" id="XP_060322992.1">
    <property type="nucleotide sequence ID" value="XM_060468178.1"/>
</dbReference>
<name>A0AA39J9U3_ARMTA</name>
<sequence length="204" mass="23240">FTCGVHMSGHVESENRVNKSIGDIKTTLFDLVSGLIKRTEGQDDMETLHVQQISQHPSAIDVLFAEPLKLIQGNCVLYAVQKLYKQIEHSVFYNVEQVPLPAGYTHWNLLNTFEDDNIKLSTKYLLCFIATHGWLCSGLFKIAYYASESIHFIAVLDMEHTLCDCIIGINLGIPCCYYYALLHYFRLTKEQGLSTVVFYLSLFN</sequence>
<proteinExistence type="predicted"/>
<dbReference type="GeneID" id="85351726"/>
<feature type="non-terminal residue" evidence="1">
    <location>
        <position position="204"/>
    </location>
</feature>
<dbReference type="EMBL" id="JAUEPS010000095">
    <property type="protein sequence ID" value="KAK0438683.1"/>
    <property type="molecule type" value="Genomic_DNA"/>
</dbReference>
<accession>A0AA39J9U3</accession>
<comment type="caution">
    <text evidence="1">The sequence shown here is derived from an EMBL/GenBank/DDBJ whole genome shotgun (WGS) entry which is preliminary data.</text>
</comment>
<organism evidence="1 2">
    <name type="scientific">Armillaria tabescens</name>
    <name type="common">Ringless honey mushroom</name>
    <name type="synonym">Agaricus tabescens</name>
    <dbReference type="NCBI Taxonomy" id="1929756"/>
    <lineage>
        <taxon>Eukaryota</taxon>
        <taxon>Fungi</taxon>
        <taxon>Dikarya</taxon>
        <taxon>Basidiomycota</taxon>
        <taxon>Agaricomycotina</taxon>
        <taxon>Agaricomycetes</taxon>
        <taxon>Agaricomycetidae</taxon>
        <taxon>Agaricales</taxon>
        <taxon>Marasmiineae</taxon>
        <taxon>Physalacriaceae</taxon>
        <taxon>Desarmillaria</taxon>
    </lineage>
</organism>
<evidence type="ECO:0000313" key="2">
    <source>
        <dbReference type="Proteomes" id="UP001175211"/>
    </source>
</evidence>